<evidence type="ECO:0000313" key="3">
    <source>
        <dbReference type="Proteomes" id="UP000001422"/>
    </source>
</evidence>
<dbReference type="EMBL" id="BX569690">
    <property type="protein sequence ID" value="CAE07051.1"/>
    <property type="molecule type" value="Genomic_DNA"/>
</dbReference>
<protein>
    <submittedName>
        <fullName evidence="2">Uncharacterized protein</fullName>
    </submittedName>
</protein>
<name>Q7U8S6_PARMW</name>
<evidence type="ECO:0000313" key="2">
    <source>
        <dbReference type="EMBL" id="CAE07051.1"/>
    </source>
</evidence>
<gene>
    <name evidence="2" type="ordered locus">SYNW0536</name>
</gene>
<keyword evidence="3" id="KW-1185">Reference proteome</keyword>
<accession>Q7U8S6</accession>
<dbReference type="HOGENOM" id="CLU_129286_0_0_3"/>
<reference evidence="2 3" key="1">
    <citation type="journal article" date="2003" name="Nature">
        <title>The genome of a motile marine Synechococcus.</title>
        <authorList>
            <person name="Palenik B."/>
            <person name="Brahamsha B."/>
            <person name="Larimer F."/>
            <person name="Land M."/>
            <person name="Hauser L."/>
            <person name="Chain P."/>
            <person name="Lamerdin J."/>
            <person name="Regala W."/>
            <person name="Allen E.A."/>
            <person name="McCarren J."/>
            <person name="Paulsen I."/>
            <person name="Dufresne A."/>
            <person name="Partensky F."/>
            <person name="Webb E."/>
            <person name="Waterbury J."/>
        </authorList>
    </citation>
    <scope>NUCLEOTIDE SEQUENCE [LARGE SCALE GENOMIC DNA]</scope>
    <source>
        <strain evidence="2 3">WH8102</strain>
    </source>
</reference>
<dbReference type="KEGG" id="syw:SYNW0536"/>
<proteinExistence type="predicted"/>
<dbReference type="Proteomes" id="UP000001422">
    <property type="component" value="Chromosome"/>
</dbReference>
<organism evidence="2 3">
    <name type="scientific">Parasynechococcus marenigrum (strain WH8102)</name>
    <dbReference type="NCBI Taxonomy" id="84588"/>
    <lineage>
        <taxon>Bacteria</taxon>
        <taxon>Bacillati</taxon>
        <taxon>Cyanobacteriota</taxon>
        <taxon>Cyanophyceae</taxon>
        <taxon>Synechococcales</taxon>
        <taxon>Prochlorococcaceae</taxon>
        <taxon>Parasynechococcus</taxon>
        <taxon>Parasynechococcus marenigrum</taxon>
    </lineage>
</organism>
<evidence type="ECO:0000256" key="1">
    <source>
        <dbReference type="SAM" id="MobiDB-lite"/>
    </source>
</evidence>
<dbReference type="STRING" id="84588.SYNW0536"/>
<sequence>MVFCCSAPLHDPDHPAVAVIRPDVEELLDAGSIHTSPGGQYSFRVIGPCCRLFDREELPWPCCRLAWHSKEPSWRRVGRRFVPDLAARRCPSYAVELLQPGSRPTATVLTLFSVRFSRELQEWWYSRHPRSMEPPNLLPPSPAEPTENPSGPKATGVSESD</sequence>
<feature type="region of interest" description="Disordered" evidence="1">
    <location>
        <begin position="131"/>
        <end position="161"/>
    </location>
</feature>
<dbReference type="AlphaFoldDB" id="Q7U8S6"/>
<dbReference type="eggNOG" id="ENOG5032UW6">
    <property type="taxonomic scope" value="Bacteria"/>
</dbReference>